<evidence type="ECO:0000313" key="10">
    <source>
        <dbReference type="EMBL" id="RUS94817.1"/>
    </source>
</evidence>
<dbReference type="InterPro" id="IPR005888">
    <property type="entry name" value="dTDP_Gluc_deHydtase"/>
</dbReference>
<dbReference type="Proteomes" id="UP000276103">
    <property type="component" value="Unassembled WGS sequence"/>
</dbReference>
<gene>
    <name evidence="10" type="primary">rfbB</name>
    <name evidence="10" type="ORF">DSM107003_34940</name>
</gene>
<dbReference type="OrthoDB" id="9811743at2"/>
<evidence type="ECO:0000256" key="3">
    <source>
        <dbReference type="ARBA" id="ARBA00008178"/>
    </source>
</evidence>
<dbReference type="EMBL" id="RSCM01000012">
    <property type="protein sequence ID" value="RUS94817.1"/>
    <property type="molecule type" value="Genomic_DNA"/>
</dbReference>
<evidence type="ECO:0000256" key="4">
    <source>
        <dbReference type="ARBA" id="ARBA00011990"/>
    </source>
</evidence>
<organism evidence="10 11">
    <name type="scientific">Trichormus variabilis SAG 1403-4b</name>
    <dbReference type="NCBI Taxonomy" id="447716"/>
    <lineage>
        <taxon>Bacteria</taxon>
        <taxon>Bacillati</taxon>
        <taxon>Cyanobacteriota</taxon>
        <taxon>Cyanophyceae</taxon>
        <taxon>Nostocales</taxon>
        <taxon>Nostocaceae</taxon>
        <taxon>Trichormus</taxon>
    </lineage>
</organism>
<evidence type="ECO:0000259" key="9">
    <source>
        <dbReference type="Pfam" id="PF16363"/>
    </source>
</evidence>
<dbReference type="PANTHER" id="PTHR43000">
    <property type="entry name" value="DTDP-D-GLUCOSE 4,6-DEHYDRATASE-RELATED"/>
    <property type="match status" value="1"/>
</dbReference>
<comment type="similarity">
    <text evidence="3 8">Belongs to the NAD(P)-dependent epimerase/dehydratase family. dTDP-glucose dehydratase subfamily.</text>
</comment>
<dbReference type="RefSeq" id="WP_127055365.1">
    <property type="nucleotide sequence ID" value="NZ_RSCM01000012.1"/>
</dbReference>
<dbReference type="EC" id="4.2.1.46" evidence="4 8"/>
<dbReference type="GO" id="GO:0009225">
    <property type="term" value="P:nucleotide-sugar metabolic process"/>
    <property type="evidence" value="ECO:0007669"/>
    <property type="project" value="InterPro"/>
</dbReference>
<dbReference type="AlphaFoldDB" id="A0A3S1IB97"/>
<dbReference type="NCBIfam" id="TIGR01181">
    <property type="entry name" value="dTDP_gluc_dehyt"/>
    <property type="match status" value="1"/>
</dbReference>
<reference evidence="10 11" key="1">
    <citation type="journal article" date="2019" name="Genome Biol. Evol.">
        <title>Day and night: Metabolic profiles and evolutionary relationships of six axenic non-marine cyanobacteria.</title>
        <authorList>
            <person name="Will S.E."/>
            <person name="Henke P."/>
            <person name="Boedeker C."/>
            <person name="Huang S."/>
            <person name="Brinkmann H."/>
            <person name="Rohde M."/>
            <person name="Jarek M."/>
            <person name="Friedl T."/>
            <person name="Seufert S."/>
            <person name="Schumacher M."/>
            <person name="Overmann J."/>
            <person name="Neumann-Schaal M."/>
            <person name="Petersen J."/>
        </authorList>
    </citation>
    <scope>NUCLEOTIDE SEQUENCE [LARGE SCALE GENOMIC DNA]</scope>
    <source>
        <strain evidence="10 11">SAG 1403-4b</strain>
    </source>
</reference>
<proteinExistence type="inferred from homology"/>
<dbReference type="InterPro" id="IPR036291">
    <property type="entry name" value="NAD(P)-bd_dom_sf"/>
</dbReference>
<dbReference type="Gene3D" id="3.90.25.10">
    <property type="entry name" value="UDP-galactose 4-epimerase, domain 1"/>
    <property type="match status" value="1"/>
</dbReference>
<feature type="domain" description="NAD(P)-binding" evidence="9">
    <location>
        <begin position="6"/>
        <end position="323"/>
    </location>
</feature>
<dbReference type="CDD" id="cd05246">
    <property type="entry name" value="dTDP_GD_SDR_e"/>
    <property type="match status" value="1"/>
</dbReference>
<evidence type="ECO:0000256" key="8">
    <source>
        <dbReference type="RuleBase" id="RU004473"/>
    </source>
</evidence>
<evidence type="ECO:0000256" key="2">
    <source>
        <dbReference type="ARBA" id="ARBA00001911"/>
    </source>
</evidence>
<accession>A0A3S1IB97</accession>
<comment type="catalytic activity">
    <reaction evidence="1 8">
        <text>dTDP-alpha-D-glucose = dTDP-4-dehydro-6-deoxy-alpha-D-glucose + H2O</text>
        <dbReference type="Rhea" id="RHEA:17221"/>
        <dbReference type="ChEBI" id="CHEBI:15377"/>
        <dbReference type="ChEBI" id="CHEBI:57477"/>
        <dbReference type="ChEBI" id="CHEBI:57649"/>
        <dbReference type="EC" id="4.2.1.46"/>
    </reaction>
</comment>
<evidence type="ECO:0000256" key="5">
    <source>
        <dbReference type="ARBA" id="ARBA00016977"/>
    </source>
</evidence>
<dbReference type="InterPro" id="IPR016040">
    <property type="entry name" value="NAD(P)-bd_dom"/>
</dbReference>
<comment type="cofactor">
    <cofactor evidence="2 8">
        <name>NAD(+)</name>
        <dbReference type="ChEBI" id="CHEBI:57540"/>
    </cofactor>
</comment>
<protein>
    <recommendedName>
        <fullName evidence="5 8">dTDP-glucose 4,6-dehydratase</fullName>
        <ecNumber evidence="4 8">4.2.1.46</ecNumber>
    </recommendedName>
</protein>
<keyword evidence="6" id="KW-0520">NAD</keyword>
<evidence type="ECO:0000256" key="7">
    <source>
        <dbReference type="ARBA" id="ARBA00023239"/>
    </source>
</evidence>
<evidence type="ECO:0000313" key="11">
    <source>
        <dbReference type="Proteomes" id="UP000276103"/>
    </source>
</evidence>
<sequence length="367" mass="41816">MRRRLLVTGGAGFIGANFVHHWCRVYPNDRVVVLDALTYAGNILNLELVQKHENFRFVQGDICDGSIVDKILVEENIDTIAHFAAESHVDRSILAPGAFVQTNVVGTFTLLESFRQHWETKIKPDNYLFLHVSTDEVYGSLSPHDPAFSETTAYAPNSPYSASKAGSDHLVRAYYHTYKLPTIITNCSNNYGAFQFPEKLIPLMCINILMGKPLPVYGDGKNVRDWLYVDDHCHALDMVIHQGKPGENYNIGGNNEVENISLIKTLCQIMDELAPDLPVRPAEKLITFVKDRPGHDRRYAINAHKLKTELGWSPSVTITEGLRLTVQWYLENRDWWKPLLSEEYQAYYQQNYRDSRVVLQYAPTSLN</sequence>
<evidence type="ECO:0000256" key="6">
    <source>
        <dbReference type="ARBA" id="ARBA00023027"/>
    </source>
</evidence>
<dbReference type="Gene3D" id="3.40.50.720">
    <property type="entry name" value="NAD(P)-binding Rossmann-like Domain"/>
    <property type="match status" value="1"/>
</dbReference>
<keyword evidence="7 8" id="KW-0456">Lyase</keyword>
<evidence type="ECO:0000256" key="1">
    <source>
        <dbReference type="ARBA" id="ARBA00001539"/>
    </source>
</evidence>
<dbReference type="FunFam" id="3.40.50.720:FF:000304">
    <property type="entry name" value="UDP-glucose 4,6-dehydratase"/>
    <property type="match status" value="1"/>
</dbReference>
<dbReference type="GO" id="GO:0008460">
    <property type="term" value="F:dTDP-glucose 4,6-dehydratase activity"/>
    <property type="evidence" value="ECO:0007669"/>
    <property type="project" value="UniProtKB-EC"/>
</dbReference>
<comment type="caution">
    <text evidence="10">The sequence shown here is derived from an EMBL/GenBank/DDBJ whole genome shotgun (WGS) entry which is preliminary data.</text>
</comment>
<dbReference type="Pfam" id="PF16363">
    <property type="entry name" value="GDP_Man_Dehyd"/>
    <property type="match status" value="1"/>
</dbReference>
<dbReference type="SUPFAM" id="SSF51735">
    <property type="entry name" value="NAD(P)-binding Rossmann-fold domains"/>
    <property type="match status" value="1"/>
</dbReference>
<name>A0A3S1IB97_ANAVA</name>
<keyword evidence="11" id="KW-1185">Reference proteome</keyword>